<sequence length="166" mass="19338">MANSLPTMNRHNIQQWLDAFKQACEKQNVMKPHWVRAALAVLPPLYVDFFEQRQGEVKSWDEFKTCMCDLDHFLSNLLNFKKLENERDIDIVHRFENHWRALVAYLPHRSSFLAMGKTEFLPVLASAFTNPNLCLLTQSCASDPRMTMAHCIMGIIRQAVAYEENH</sequence>
<comment type="caution">
    <text evidence="1">The sequence shown here is derived from an EMBL/GenBank/DDBJ whole genome shotgun (WGS) entry which is preliminary data.</text>
</comment>
<evidence type="ECO:0000313" key="2">
    <source>
        <dbReference type="Proteomes" id="UP000242146"/>
    </source>
</evidence>
<accession>A0A1X2GFS8</accession>
<dbReference type="Proteomes" id="UP000242146">
    <property type="component" value="Unassembled WGS sequence"/>
</dbReference>
<protein>
    <submittedName>
        <fullName evidence="1">Uncharacterized protein</fullName>
    </submittedName>
</protein>
<dbReference type="EMBL" id="MCGT01000017">
    <property type="protein sequence ID" value="ORX52768.1"/>
    <property type="molecule type" value="Genomic_DNA"/>
</dbReference>
<organism evidence="1 2">
    <name type="scientific">Hesseltinella vesiculosa</name>
    <dbReference type="NCBI Taxonomy" id="101127"/>
    <lineage>
        <taxon>Eukaryota</taxon>
        <taxon>Fungi</taxon>
        <taxon>Fungi incertae sedis</taxon>
        <taxon>Mucoromycota</taxon>
        <taxon>Mucoromycotina</taxon>
        <taxon>Mucoromycetes</taxon>
        <taxon>Mucorales</taxon>
        <taxon>Cunninghamellaceae</taxon>
        <taxon>Hesseltinella</taxon>
    </lineage>
</organism>
<proteinExistence type="predicted"/>
<name>A0A1X2GFS8_9FUNG</name>
<evidence type="ECO:0000313" key="1">
    <source>
        <dbReference type="EMBL" id="ORX52768.1"/>
    </source>
</evidence>
<keyword evidence="2" id="KW-1185">Reference proteome</keyword>
<reference evidence="1 2" key="1">
    <citation type="submission" date="2016-07" db="EMBL/GenBank/DDBJ databases">
        <title>Pervasive Adenine N6-methylation of Active Genes in Fungi.</title>
        <authorList>
            <consortium name="DOE Joint Genome Institute"/>
            <person name="Mondo S.J."/>
            <person name="Dannebaum R.O."/>
            <person name="Kuo R.C."/>
            <person name="Labutti K."/>
            <person name="Haridas S."/>
            <person name="Kuo A."/>
            <person name="Salamov A."/>
            <person name="Ahrendt S.R."/>
            <person name="Lipzen A."/>
            <person name="Sullivan W."/>
            <person name="Andreopoulos W.B."/>
            <person name="Clum A."/>
            <person name="Lindquist E."/>
            <person name="Daum C."/>
            <person name="Ramamoorthy G.K."/>
            <person name="Gryganskyi A."/>
            <person name="Culley D."/>
            <person name="Magnuson J.K."/>
            <person name="James T.Y."/>
            <person name="O'Malley M.A."/>
            <person name="Stajich J.E."/>
            <person name="Spatafora J.W."/>
            <person name="Visel A."/>
            <person name="Grigoriev I.V."/>
        </authorList>
    </citation>
    <scope>NUCLEOTIDE SEQUENCE [LARGE SCALE GENOMIC DNA]</scope>
    <source>
        <strain evidence="1 2">NRRL 3301</strain>
    </source>
</reference>
<gene>
    <name evidence="1" type="ORF">DM01DRAFT_309454</name>
</gene>
<dbReference type="AlphaFoldDB" id="A0A1X2GFS8"/>